<evidence type="ECO:0000313" key="4">
    <source>
        <dbReference type="Proteomes" id="UP000053904"/>
    </source>
</evidence>
<name>A0A117M0F3_9BACT</name>
<dbReference type="AlphaFoldDB" id="A0A117M0F3"/>
<gene>
    <name evidence="3" type="ORF">XD93_0264</name>
</gene>
<feature type="transmembrane region" description="Helical" evidence="2">
    <location>
        <begin position="26"/>
        <end position="47"/>
    </location>
</feature>
<reference evidence="4" key="1">
    <citation type="journal article" date="2015" name="MBio">
        <title>Genome-Resolved Metagenomic Analysis Reveals Roles for Candidate Phyla and Other Microbial Community Members in Biogeochemical Transformations in Oil Reservoirs.</title>
        <authorList>
            <person name="Hu P."/>
            <person name="Tom L."/>
            <person name="Singh A."/>
            <person name="Thomas B.C."/>
            <person name="Baker B.J."/>
            <person name="Piceno Y.M."/>
            <person name="Andersen G.L."/>
            <person name="Banfield J.F."/>
        </authorList>
    </citation>
    <scope>NUCLEOTIDE SEQUENCE [LARGE SCALE GENOMIC DNA]</scope>
</reference>
<dbReference type="EMBL" id="LGGO01000024">
    <property type="protein sequence ID" value="KUK77531.1"/>
    <property type="molecule type" value="Genomic_DNA"/>
</dbReference>
<evidence type="ECO:0000256" key="2">
    <source>
        <dbReference type="SAM" id="Phobius"/>
    </source>
</evidence>
<keyword evidence="2" id="KW-1133">Transmembrane helix</keyword>
<organism evidence="3 4">
    <name type="scientific">candidate division WS6 bacterium 34_10</name>
    <dbReference type="NCBI Taxonomy" id="1641389"/>
    <lineage>
        <taxon>Bacteria</taxon>
        <taxon>Candidatus Dojkabacteria</taxon>
    </lineage>
</organism>
<evidence type="ECO:0000256" key="1">
    <source>
        <dbReference type="SAM" id="MobiDB-lite"/>
    </source>
</evidence>
<comment type="caution">
    <text evidence="3">The sequence shown here is derived from an EMBL/GenBank/DDBJ whole genome shotgun (WGS) entry which is preliminary data.</text>
</comment>
<keyword evidence="2" id="KW-0812">Transmembrane</keyword>
<feature type="region of interest" description="Disordered" evidence="1">
    <location>
        <begin position="1"/>
        <end position="22"/>
    </location>
</feature>
<protein>
    <submittedName>
        <fullName evidence="3">Uncharacterized protein</fullName>
    </submittedName>
</protein>
<accession>A0A117M0F3</accession>
<evidence type="ECO:0000313" key="3">
    <source>
        <dbReference type="EMBL" id="KUK77531.1"/>
    </source>
</evidence>
<proteinExistence type="predicted"/>
<dbReference type="Proteomes" id="UP000053904">
    <property type="component" value="Unassembled WGS sequence"/>
</dbReference>
<sequence length="49" mass="6004">MKKYMPMAEKPDDRRKRRRQEKKKTFEGWVIFLILVALIAVWIWLAVLT</sequence>
<keyword evidence="2" id="KW-0472">Membrane</keyword>